<comment type="caution">
    <text evidence="3">The sequence shown here is derived from an EMBL/GenBank/DDBJ whole genome shotgun (WGS) entry which is preliminary data.</text>
</comment>
<dbReference type="EMBL" id="NGJS01000003">
    <property type="protein sequence ID" value="RST99776.1"/>
    <property type="molecule type" value="Genomic_DNA"/>
</dbReference>
<dbReference type="AlphaFoldDB" id="A0A430A0B0"/>
<organism evidence="3 4">
    <name type="scientific">Vagococcus vulneris</name>
    <dbReference type="NCBI Taxonomy" id="1977869"/>
    <lineage>
        <taxon>Bacteria</taxon>
        <taxon>Bacillati</taxon>
        <taxon>Bacillota</taxon>
        <taxon>Bacilli</taxon>
        <taxon>Lactobacillales</taxon>
        <taxon>Enterococcaceae</taxon>
        <taxon>Vagococcus</taxon>
    </lineage>
</organism>
<feature type="region of interest" description="Disordered" evidence="1">
    <location>
        <begin position="251"/>
        <end position="275"/>
    </location>
</feature>
<keyword evidence="2" id="KW-0472">Membrane</keyword>
<protein>
    <submittedName>
        <fullName evidence="3">Uncharacterized protein</fullName>
    </submittedName>
</protein>
<dbReference type="RefSeq" id="WP_125983311.1">
    <property type="nucleotide sequence ID" value="NZ_NGJS01000003.1"/>
</dbReference>
<feature type="transmembrane region" description="Helical" evidence="2">
    <location>
        <begin position="178"/>
        <end position="200"/>
    </location>
</feature>
<feature type="compositionally biased region" description="Basic residues" evidence="1">
    <location>
        <begin position="214"/>
        <end position="226"/>
    </location>
</feature>
<gene>
    <name evidence="3" type="ORF">CBF37_03365</name>
</gene>
<keyword evidence="4" id="KW-1185">Reference proteome</keyword>
<proteinExistence type="predicted"/>
<name>A0A430A0B0_9ENTE</name>
<evidence type="ECO:0000313" key="4">
    <source>
        <dbReference type="Proteomes" id="UP000287857"/>
    </source>
</evidence>
<feature type="compositionally biased region" description="Low complexity" evidence="1">
    <location>
        <begin position="254"/>
        <end position="264"/>
    </location>
</feature>
<evidence type="ECO:0000313" key="3">
    <source>
        <dbReference type="EMBL" id="RST99776.1"/>
    </source>
</evidence>
<feature type="compositionally biased region" description="Basic residues" evidence="1">
    <location>
        <begin position="265"/>
        <end position="275"/>
    </location>
</feature>
<feature type="region of interest" description="Disordered" evidence="1">
    <location>
        <begin position="210"/>
        <end position="238"/>
    </location>
</feature>
<keyword evidence="2" id="KW-0812">Transmembrane</keyword>
<dbReference type="OrthoDB" id="2200481at2"/>
<reference evidence="3 4" key="1">
    <citation type="submission" date="2017-05" db="EMBL/GenBank/DDBJ databases">
        <title>Vagococcus spp. assemblies.</title>
        <authorList>
            <person name="Gulvik C.A."/>
        </authorList>
    </citation>
    <scope>NUCLEOTIDE SEQUENCE [LARGE SCALE GENOMIC DNA]</scope>
    <source>
        <strain evidence="3 4">SS1995</strain>
    </source>
</reference>
<feature type="compositionally biased region" description="Low complexity" evidence="1">
    <location>
        <begin position="138"/>
        <end position="158"/>
    </location>
</feature>
<feature type="transmembrane region" description="Helical" evidence="2">
    <location>
        <begin position="7"/>
        <end position="28"/>
    </location>
</feature>
<accession>A0A430A0B0</accession>
<keyword evidence="2" id="KW-1133">Transmembrane helix</keyword>
<evidence type="ECO:0000256" key="1">
    <source>
        <dbReference type="SAM" id="MobiDB-lite"/>
    </source>
</evidence>
<feature type="region of interest" description="Disordered" evidence="1">
    <location>
        <begin position="103"/>
        <end position="159"/>
    </location>
</feature>
<dbReference type="Proteomes" id="UP000287857">
    <property type="component" value="Unassembled WGS sequence"/>
</dbReference>
<evidence type="ECO:0000256" key="2">
    <source>
        <dbReference type="SAM" id="Phobius"/>
    </source>
</evidence>
<sequence length="275" mass="30716">MRKFIRIITFFISVIIIGISIGVTIGYADDEKDKPLITDLHYDKERKVITGKTAPNANVWLDNVAGAIVANDKGEFEFPVPADPKLSTISVLDAEGDASTHVRYNFEKNTVETGEASEESTETTESTSSSNENKIDETSGMASSTPASSSASESTSDSYVKVTEESYKRPTEPKRSLIWLWTLLVIVVITIMLIGGYLWYKRKLKKEEELERRKASKKSSHKKSSKRVKENRSAEKVYTSASRLDDLIDSELESGSTKKTSNKSSGRKKNRTKRK</sequence>